<dbReference type="SUPFAM" id="SSF52768">
    <property type="entry name" value="Arginase/deacetylase"/>
    <property type="match status" value="1"/>
</dbReference>
<dbReference type="PANTHER" id="PTHR10625:SF19">
    <property type="entry name" value="HISTONE DEACETYLASE 12"/>
    <property type="match status" value="1"/>
</dbReference>
<dbReference type="EMBL" id="NZEX01000169">
    <property type="protein sequence ID" value="MAH64548.1"/>
    <property type="molecule type" value="Genomic_DNA"/>
</dbReference>
<dbReference type="InterPro" id="IPR023696">
    <property type="entry name" value="Ureohydrolase_dom_sf"/>
</dbReference>
<evidence type="ECO:0000313" key="6">
    <source>
        <dbReference type="Proteomes" id="UP000226525"/>
    </source>
</evidence>
<name>A0A2D6YMX3_9DELT</name>
<dbReference type="GO" id="GO:0016787">
    <property type="term" value="F:hydrolase activity"/>
    <property type="evidence" value="ECO:0007669"/>
    <property type="project" value="UniProtKB-KW"/>
</dbReference>
<reference evidence="6" key="1">
    <citation type="submission" date="2017-09" db="EMBL/GenBank/DDBJ databases">
        <title>The Reconstruction of 2,631 Draft Metagenome-Assembled Genomes from the Global Oceans.</title>
        <authorList>
            <person name="Tully B.J."/>
            <person name="Graham E.D."/>
            <person name="Heidelberg J.F."/>
        </authorList>
    </citation>
    <scope>NUCLEOTIDE SEQUENCE [LARGE SCALE GENOMIC DNA]</scope>
</reference>
<dbReference type="Pfam" id="PF00850">
    <property type="entry name" value="Hist_deacetyl"/>
    <property type="match status" value="1"/>
</dbReference>
<dbReference type="Gene3D" id="3.40.800.20">
    <property type="entry name" value="Histone deacetylase domain"/>
    <property type="match status" value="1"/>
</dbReference>
<accession>A0A2D6YMX3</accession>
<reference evidence="4" key="2">
    <citation type="journal article" date="2018" name="Sci. Data">
        <title>The reconstruction of 2,631 draft metagenome-assembled genomes from the global oceans.</title>
        <authorList>
            <person name="Tully B.J."/>
            <person name="Graham E.D."/>
            <person name="Heidelberg J.F."/>
        </authorList>
    </citation>
    <scope>NUCLEOTIDE SEQUENCE</scope>
    <source>
        <strain evidence="4">MED745</strain>
    </source>
</reference>
<dbReference type="CDD" id="cd09993">
    <property type="entry name" value="HDAC_classIV"/>
    <property type="match status" value="1"/>
</dbReference>
<dbReference type="AlphaFoldDB" id="A0A2D6YMX3"/>
<evidence type="ECO:0000313" key="4">
    <source>
        <dbReference type="EMBL" id="MAH64548.1"/>
    </source>
</evidence>
<evidence type="ECO:0000313" key="5">
    <source>
        <dbReference type="EMBL" id="MAH64744.1"/>
    </source>
</evidence>
<sequence>MPSALPLIYHPDYDIPEWNEEHRFPMSKFRRLYKIISEEKSLSPVEFHQPEVASTDHLQAVHTLDYIQQFMENRLDKSAARRIGLPWTEGLARRTITAIGGTILTLQLALKHGLACNLGGGTHHAFPDFGSGFCIFNDASVAARMLLQEGLVQQILIVDLDVHQGDGTAFIHQDEVAVFTFSMHCQSNFPFRKQHSDLDVPLPENLDDDSYLRILRANLPELLDRTEPDLVIYNAGVDPFKDDPLGKLNLTWEGLQARDQYVMECCLNVGAPVGCVIGGGYSKDHEELAWRHSLVHRSAAKIYQERFAITPFQNSPAVA</sequence>
<gene>
    <name evidence="4" type="ORF">CMN54_14125</name>
    <name evidence="5" type="ORF">CMN54_15145</name>
</gene>
<dbReference type="InterPro" id="IPR023801">
    <property type="entry name" value="His_deacetylse_dom"/>
</dbReference>
<evidence type="ECO:0000259" key="3">
    <source>
        <dbReference type="Pfam" id="PF00850"/>
    </source>
</evidence>
<keyword evidence="2" id="KW-0378">Hydrolase</keyword>
<protein>
    <submittedName>
        <fullName evidence="4">Histone deacetylase</fullName>
    </submittedName>
</protein>
<dbReference type="InterPro" id="IPR037138">
    <property type="entry name" value="His_deacetylse_dom_sf"/>
</dbReference>
<proteinExistence type="inferred from homology"/>
<evidence type="ECO:0000256" key="1">
    <source>
        <dbReference type="ARBA" id="ARBA00005947"/>
    </source>
</evidence>
<dbReference type="Proteomes" id="UP000226525">
    <property type="component" value="Unassembled WGS sequence"/>
</dbReference>
<dbReference type="InterPro" id="IPR000286">
    <property type="entry name" value="HDACs"/>
</dbReference>
<dbReference type="PANTHER" id="PTHR10625">
    <property type="entry name" value="HISTONE DEACETYLASE HDAC1-RELATED"/>
    <property type="match status" value="1"/>
</dbReference>
<dbReference type="EMBL" id="NZEX01000185">
    <property type="protein sequence ID" value="MAH64744.1"/>
    <property type="molecule type" value="Genomic_DNA"/>
</dbReference>
<feature type="domain" description="Histone deacetylase" evidence="3">
    <location>
        <begin position="22"/>
        <end position="292"/>
    </location>
</feature>
<organism evidence="4 6">
    <name type="scientific">SAR324 cluster bacterium</name>
    <dbReference type="NCBI Taxonomy" id="2024889"/>
    <lineage>
        <taxon>Bacteria</taxon>
        <taxon>Deltaproteobacteria</taxon>
        <taxon>SAR324 cluster</taxon>
    </lineage>
</organism>
<evidence type="ECO:0000256" key="2">
    <source>
        <dbReference type="ARBA" id="ARBA00022801"/>
    </source>
</evidence>
<comment type="similarity">
    <text evidence="1">Belongs to the histone deacetylase family.</text>
</comment>
<comment type="caution">
    <text evidence="4">The sequence shown here is derived from an EMBL/GenBank/DDBJ whole genome shotgun (WGS) entry which is preliminary data.</text>
</comment>
<dbReference type="InterPro" id="IPR044150">
    <property type="entry name" value="HDAC_classIV"/>
</dbReference>
<dbReference type="GO" id="GO:0004407">
    <property type="term" value="F:histone deacetylase activity"/>
    <property type="evidence" value="ECO:0007669"/>
    <property type="project" value="InterPro"/>
</dbReference>
<dbReference type="GO" id="GO:0040029">
    <property type="term" value="P:epigenetic regulation of gene expression"/>
    <property type="evidence" value="ECO:0007669"/>
    <property type="project" value="TreeGrafter"/>
</dbReference>
<dbReference type="PRINTS" id="PR01270">
    <property type="entry name" value="HDASUPER"/>
</dbReference>